<dbReference type="Proteomes" id="UP001186974">
    <property type="component" value="Unassembled WGS sequence"/>
</dbReference>
<proteinExistence type="predicted"/>
<sequence length="971" mass="104164">MPDVPEANNAYGLKGGSSEAKADAMPDVPEANNAYGLKGGSGETKSNVPETPEAPEANDAYGLKGGSSKELRYDGQTVVVTGAGGGLGKAYSLFFGSRGANVVVNDLGGSFKGEGQSGKAADAVVDEIKKAGGKAVANYDSVENGDKIIETAIKAFGSVHILINNAGILRDISFKNMTDQDWDLITKVHITGSYKCARAAWPHFRKQKYGRVINTASAAGLFGSFGQCNYSAAKLAMVGFTETLAKEGLKYNIMANVIAPIAASRMTETVMPPDVLENLKPDWVVPLVAVLVHSSNSEETGAIFEVGGGHMAKLRWERAKGALCKADSTYTPGSILAKWDQVNDFSQPEHPTGVANFMELLEAAQKEPSNPKGDAVDMKDKVVLITGAGGGLGRAYALLFAKHGAKVVVNDLVNPDGVVKEIRDMGGEAVPNKASAEEGEKVVKAAIDAYGRIDVIINNAGILRDKAFHNMDDNLWHSVMNVHLRGTYKVSKAAWPYMLKQKYGRIVNTTSTSGVYGNFGQANYAAAKCGILGFSRALAREGAKYNIYVNTIAPNAGTNMTRTIMPEEMVQAFKPDYVAPLVVLLSSDKCPDPTGRLYEVGSGWQAQTRWQRTGGHGFPVDVKLTPEAVLAVWDKIRDFDDGRADHPESSQDGLKSIMANMQNKSGGSSKSSKSGGSGEGDYLAKIEEAKKAKAEGTPYEYDDREVILYNLGVGCKRTDLPYVFEGDDNFQVLPTFGVIPTFNAVAPYNIGDIVPNFSPMMLLHGEQYLEIRKFPIPTSGKLVSYPSLVEVVDKGKAGIVINGSTTKDANTGEDVFYNESTVFIRGSGGFGGAKQPTDRGVKTRAYPPPKRAPDAVVEEKTTDEQAAIYRLSGDRNPLHIDPEFSKVGGFETPILHGLCFFGISGKHVVQTFGMFRSIRVRFAGTVLPGQTLVTEMWKEKNTVVFQTKVKETGKLCIASAGAELLADKGKL</sequence>
<comment type="caution">
    <text evidence="1">The sequence shown here is derived from an EMBL/GenBank/DDBJ whole genome shotgun (WGS) entry which is preliminary data.</text>
</comment>
<evidence type="ECO:0000313" key="2">
    <source>
        <dbReference type="Proteomes" id="UP001186974"/>
    </source>
</evidence>
<dbReference type="EMBL" id="JAWDJW010000004">
    <property type="protein sequence ID" value="KAK3082197.1"/>
    <property type="molecule type" value="Genomic_DNA"/>
</dbReference>
<gene>
    <name evidence="1" type="primary">FOX2</name>
    <name evidence="1" type="ORF">LTS18_013081</name>
</gene>
<reference evidence="1" key="1">
    <citation type="submission" date="2024-09" db="EMBL/GenBank/DDBJ databases">
        <title>Black Yeasts Isolated from many extreme environments.</title>
        <authorList>
            <person name="Coleine C."/>
            <person name="Stajich J.E."/>
            <person name="Selbmann L."/>
        </authorList>
    </citation>
    <scope>NUCLEOTIDE SEQUENCE</scope>
    <source>
        <strain evidence="1">CCFEE 5737</strain>
    </source>
</reference>
<keyword evidence="2" id="KW-1185">Reference proteome</keyword>
<name>A0ACC3E012_9PEZI</name>
<protein>
    <submittedName>
        <fullName evidence="1">Bifunctional hydroxyacyl-CoA dehydrogenase/enoyl-CoA hydratase fox2</fullName>
    </submittedName>
</protein>
<accession>A0ACC3E012</accession>
<evidence type="ECO:0000313" key="1">
    <source>
        <dbReference type="EMBL" id="KAK3082197.1"/>
    </source>
</evidence>
<organism evidence="1 2">
    <name type="scientific">Coniosporium uncinatum</name>
    <dbReference type="NCBI Taxonomy" id="93489"/>
    <lineage>
        <taxon>Eukaryota</taxon>
        <taxon>Fungi</taxon>
        <taxon>Dikarya</taxon>
        <taxon>Ascomycota</taxon>
        <taxon>Pezizomycotina</taxon>
        <taxon>Dothideomycetes</taxon>
        <taxon>Dothideomycetes incertae sedis</taxon>
        <taxon>Coniosporium</taxon>
    </lineage>
</organism>